<evidence type="ECO:0000256" key="4">
    <source>
        <dbReference type="ARBA" id="ARBA00022692"/>
    </source>
</evidence>
<keyword evidence="7" id="KW-0862">Zinc</keyword>
<gene>
    <name evidence="14" type="ORF">G3I70_28560</name>
</gene>
<feature type="transmembrane region" description="Helical" evidence="12">
    <location>
        <begin position="374"/>
        <end position="394"/>
    </location>
</feature>
<dbReference type="InterPro" id="IPR050083">
    <property type="entry name" value="HtpX_protease"/>
</dbReference>
<feature type="compositionally biased region" description="Polar residues" evidence="11">
    <location>
        <begin position="222"/>
        <end position="240"/>
    </location>
</feature>
<comment type="caution">
    <text evidence="14">The sequence shown here is derived from an EMBL/GenBank/DDBJ whole genome shotgun (WGS) entry which is preliminary data.</text>
</comment>
<feature type="transmembrane region" description="Helical" evidence="12">
    <location>
        <begin position="519"/>
        <end position="549"/>
    </location>
</feature>
<feature type="region of interest" description="Disordered" evidence="11">
    <location>
        <begin position="307"/>
        <end position="334"/>
    </location>
</feature>
<feature type="compositionally biased region" description="Low complexity" evidence="11">
    <location>
        <begin position="181"/>
        <end position="198"/>
    </location>
</feature>
<feature type="compositionally biased region" description="Pro residues" evidence="11">
    <location>
        <begin position="118"/>
        <end position="144"/>
    </location>
</feature>
<feature type="compositionally biased region" description="Low complexity" evidence="11">
    <location>
        <begin position="254"/>
        <end position="269"/>
    </location>
</feature>
<feature type="compositionally biased region" description="Low complexity" evidence="11">
    <location>
        <begin position="106"/>
        <end position="117"/>
    </location>
</feature>
<keyword evidence="8 12" id="KW-1133">Transmembrane helix</keyword>
<name>A0A6L9QLM6_9ACTN</name>
<feature type="compositionally biased region" description="Pro residues" evidence="11">
    <location>
        <begin position="30"/>
        <end position="39"/>
    </location>
</feature>
<evidence type="ECO:0000256" key="10">
    <source>
        <dbReference type="ARBA" id="ARBA00023136"/>
    </source>
</evidence>
<dbReference type="EMBL" id="JAAGLI010000767">
    <property type="protein sequence ID" value="NEA26419.1"/>
    <property type="molecule type" value="Genomic_DNA"/>
</dbReference>
<feature type="compositionally biased region" description="Pro residues" evidence="11">
    <location>
        <begin position="56"/>
        <end position="76"/>
    </location>
</feature>
<evidence type="ECO:0000256" key="12">
    <source>
        <dbReference type="SAM" id="Phobius"/>
    </source>
</evidence>
<keyword evidence="5" id="KW-0479">Metal-binding</keyword>
<accession>A0A6L9QLM6</accession>
<feature type="domain" description="Peptidase M48" evidence="13">
    <location>
        <begin position="410"/>
        <end position="479"/>
    </location>
</feature>
<comment type="cofactor">
    <cofactor evidence="1">
        <name>Zn(2+)</name>
        <dbReference type="ChEBI" id="CHEBI:29105"/>
    </cofactor>
</comment>
<organism evidence="14 15">
    <name type="scientific">Actinomadura bangladeshensis</name>
    <dbReference type="NCBI Taxonomy" id="453573"/>
    <lineage>
        <taxon>Bacteria</taxon>
        <taxon>Bacillati</taxon>
        <taxon>Actinomycetota</taxon>
        <taxon>Actinomycetes</taxon>
        <taxon>Streptosporangiales</taxon>
        <taxon>Thermomonosporaceae</taxon>
        <taxon>Actinomadura</taxon>
    </lineage>
</organism>
<evidence type="ECO:0000313" key="14">
    <source>
        <dbReference type="EMBL" id="NEA26419.1"/>
    </source>
</evidence>
<protein>
    <submittedName>
        <fullName evidence="14">M48 family metalloprotease</fullName>
    </submittedName>
</protein>
<dbReference type="PANTHER" id="PTHR43221:SF2">
    <property type="entry name" value="PROTEASE HTPX HOMOLOG"/>
    <property type="match status" value="1"/>
</dbReference>
<reference evidence="14 15" key="1">
    <citation type="submission" date="2020-01" db="EMBL/GenBank/DDBJ databases">
        <title>Insect and environment-associated Actinomycetes.</title>
        <authorList>
            <person name="Currrie C."/>
            <person name="Chevrette M."/>
            <person name="Carlson C."/>
            <person name="Stubbendieck R."/>
            <person name="Wendt-Pienkowski E."/>
        </authorList>
    </citation>
    <scope>NUCLEOTIDE SEQUENCE [LARGE SCALE GENOMIC DNA]</scope>
    <source>
        <strain evidence="14 15">SID10258</strain>
    </source>
</reference>
<keyword evidence="6" id="KW-0378">Hydrolase</keyword>
<dbReference type="GO" id="GO:0046872">
    <property type="term" value="F:metal ion binding"/>
    <property type="evidence" value="ECO:0007669"/>
    <property type="project" value="UniProtKB-KW"/>
</dbReference>
<evidence type="ECO:0000256" key="11">
    <source>
        <dbReference type="SAM" id="MobiDB-lite"/>
    </source>
</evidence>
<dbReference type="InterPro" id="IPR001915">
    <property type="entry name" value="Peptidase_M48"/>
</dbReference>
<evidence type="ECO:0000256" key="7">
    <source>
        <dbReference type="ARBA" id="ARBA00022833"/>
    </source>
</evidence>
<proteinExistence type="predicted"/>
<evidence type="ECO:0000256" key="8">
    <source>
        <dbReference type="ARBA" id="ARBA00022989"/>
    </source>
</evidence>
<feature type="compositionally biased region" description="Low complexity" evidence="11">
    <location>
        <begin position="153"/>
        <end position="165"/>
    </location>
</feature>
<evidence type="ECO:0000256" key="6">
    <source>
        <dbReference type="ARBA" id="ARBA00022801"/>
    </source>
</evidence>
<evidence type="ECO:0000256" key="2">
    <source>
        <dbReference type="ARBA" id="ARBA00022475"/>
    </source>
</evidence>
<feature type="compositionally biased region" description="Pro residues" evidence="11">
    <location>
        <begin position="166"/>
        <end position="180"/>
    </location>
</feature>
<sequence length="607" mass="62466">MGRERYWDGHSWTTQSRRYESRTRRRPPHNTTPPPPPSTSPLDAWTAPESPADAWTPPPPSTQPPSPAAPTPPQAPPSQDGARPAGLPVTPRSLPQATPPAPPRAPASRSETWTAPPANTPQAPPTAQAPPLPHAAPATPPQAPPSQVDARRASSPNTPQTTPAAPMAPPLPRATPPAPAETPASSIDAGTAPAANTPQVPPAAQAPPLPHAAPTAPPQAPSSQVDARTALPSRTAQPSGAGQMAPPLPPGPSTTPASPSSPASPVAGQGDSGGGGAWRAPAVGHGSPSVRVEGALPSDVAGERYLPPGASLPGVSSPASGAGAAGWHVPEDGRHLPPGRGASGRAGVSVWGIVGGEAVVVAGLAFGVQLVWPLWGAVAVVVVWGLVLLAPLCAGRVYGYREPQSAEHVQLEQAWRDVQRRAGVGAYRLVVVESDELNACVPFARTVAVTSASARSLPPGRLEAVLAHELGHVLGWRAVPAFLHAQVTLPSRALLWTLRRAWSPVGPMWKRAVKWHRPIGFVLVFVLAVMAAAVTVVVVLPAGVAYVAALGARLPAGRGEGRADAVAVRIGFGNELVAAVEDRIEHARHGLPLHLVRRAQGLRRRLG</sequence>
<evidence type="ECO:0000313" key="15">
    <source>
        <dbReference type="Proteomes" id="UP000475532"/>
    </source>
</evidence>
<dbReference type="AlphaFoldDB" id="A0A6L9QLM6"/>
<dbReference type="GO" id="GO:0006508">
    <property type="term" value="P:proteolysis"/>
    <property type="evidence" value="ECO:0007669"/>
    <property type="project" value="UniProtKB-KW"/>
</dbReference>
<feature type="compositionally biased region" description="Low complexity" evidence="11">
    <location>
        <begin position="307"/>
        <end position="326"/>
    </location>
</feature>
<keyword evidence="3 14" id="KW-0645">Protease</keyword>
<dbReference type="Pfam" id="PF01435">
    <property type="entry name" value="Peptidase_M48"/>
    <property type="match status" value="1"/>
</dbReference>
<dbReference type="Proteomes" id="UP000475532">
    <property type="component" value="Unassembled WGS sequence"/>
</dbReference>
<keyword evidence="2" id="KW-1003">Cell membrane</keyword>
<feature type="transmembrane region" description="Helical" evidence="12">
    <location>
        <begin position="348"/>
        <end position="368"/>
    </location>
</feature>
<keyword evidence="4 12" id="KW-0812">Transmembrane</keyword>
<evidence type="ECO:0000256" key="5">
    <source>
        <dbReference type="ARBA" id="ARBA00022723"/>
    </source>
</evidence>
<dbReference type="GO" id="GO:0004222">
    <property type="term" value="F:metalloendopeptidase activity"/>
    <property type="evidence" value="ECO:0007669"/>
    <property type="project" value="InterPro"/>
</dbReference>
<feature type="region of interest" description="Disordered" evidence="11">
    <location>
        <begin position="1"/>
        <end position="293"/>
    </location>
</feature>
<dbReference type="Gene3D" id="3.30.2010.10">
    <property type="entry name" value="Metalloproteases ('zincins'), catalytic domain"/>
    <property type="match status" value="1"/>
</dbReference>
<evidence type="ECO:0000256" key="9">
    <source>
        <dbReference type="ARBA" id="ARBA00023049"/>
    </source>
</evidence>
<evidence type="ECO:0000256" key="3">
    <source>
        <dbReference type="ARBA" id="ARBA00022670"/>
    </source>
</evidence>
<evidence type="ECO:0000256" key="1">
    <source>
        <dbReference type="ARBA" id="ARBA00001947"/>
    </source>
</evidence>
<keyword evidence="9 14" id="KW-0482">Metalloprotease</keyword>
<keyword evidence="10 12" id="KW-0472">Membrane</keyword>
<dbReference type="PANTHER" id="PTHR43221">
    <property type="entry name" value="PROTEASE HTPX"/>
    <property type="match status" value="1"/>
</dbReference>
<evidence type="ECO:0000259" key="13">
    <source>
        <dbReference type="Pfam" id="PF01435"/>
    </source>
</evidence>
<feature type="compositionally biased region" description="Pro residues" evidence="11">
    <location>
        <begin position="199"/>
        <end position="220"/>
    </location>
</feature>